<dbReference type="EMBL" id="CP034759">
    <property type="protein sequence ID" value="QBG36918.1"/>
    <property type="molecule type" value="Genomic_DNA"/>
</dbReference>
<evidence type="ECO:0000256" key="2">
    <source>
        <dbReference type="ARBA" id="ARBA00022475"/>
    </source>
</evidence>
<keyword evidence="7 8" id="KW-0464">Manganese</keyword>
<comment type="function">
    <text evidence="8">Probably functions as a manganese efflux pump.</text>
</comment>
<dbReference type="Pfam" id="PF02659">
    <property type="entry name" value="Mntp"/>
    <property type="match status" value="1"/>
</dbReference>
<feature type="transmembrane region" description="Helical" evidence="8">
    <location>
        <begin position="129"/>
        <end position="151"/>
    </location>
</feature>
<dbReference type="RefSeq" id="WP_130603527.1">
    <property type="nucleotide sequence ID" value="NZ_CP034759.1"/>
</dbReference>
<keyword evidence="4 8" id="KW-1133">Transmembrane helix</keyword>
<accession>A0A4P6P791</accession>
<keyword evidence="2 8" id="KW-1003">Cell membrane</keyword>
<dbReference type="PANTHER" id="PTHR35529:SF1">
    <property type="entry name" value="MANGANESE EFFLUX PUMP MNTP-RELATED"/>
    <property type="match status" value="1"/>
</dbReference>
<evidence type="ECO:0000256" key="4">
    <source>
        <dbReference type="ARBA" id="ARBA00022989"/>
    </source>
</evidence>
<dbReference type="AlphaFoldDB" id="A0A4P6P791"/>
<organism evidence="9 10">
    <name type="scientific">Litorilituus sediminis</name>
    <dbReference type="NCBI Taxonomy" id="718192"/>
    <lineage>
        <taxon>Bacteria</taxon>
        <taxon>Pseudomonadati</taxon>
        <taxon>Pseudomonadota</taxon>
        <taxon>Gammaproteobacteria</taxon>
        <taxon>Alteromonadales</taxon>
        <taxon>Colwelliaceae</taxon>
        <taxon>Litorilituus</taxon>
    </lineage>
</organism>
<feature type="transmembrane region" description="Helical" evidence="8">
    <location>
        <begin position="66"/>
        <end position="84"/>
    </location>
</feature>
<keyword evidence="6 8" id="KW-0472">Membrane</keyword>
<protein>
    <recommendedName>
        <fullName evidence="8">Putative manganese efflux pump MntP</fullName>
    </recommendedName>
</protein>
<evidence type="ECO:0000313" key="9">
    <source>
        <dbReference type="EMBL" id="QBG36918.1"/>
    </source>
</evidence>
<evidence type="ECO:0000256" key="1">
    <source>
        <dbReference type="ARBA" id="ARBA00022448"/>
    </source>
</evidence>
<dbReference type="GO" id="GO:0005886">
    <property type="term" value="C:plasma membrane"/>
    <property type="evidence" value="ECO:0007669"/>
    <property type="project" value="UniProtKB-SubCell"/>
</dbReference>
<proteinExistence type="inferred from homology"/>
<evidence type="ECO:0000256" key="6">
    <source>
        <dbReference type="ARBA" id="ARBA00023136"/>
    </source>
</evidence>
<feature type="transmembrane region" description="Helical" evidence="8">
    <location>
        <begin position="104"/>
        <end position="123"/>
    </location>
</feature>
<name>A0A4P6P791_9GAMM</name>
<dbReference type="OrthoDB" id="9811590at2"/>
<evidence type="ECO:0000256" key="3">
    <source>
        <dbReference type="ARBA" id="ARBA00022692"/>
    </source>
</evidence>
<reference evidence="9 10" key="1">
    <citation type="submission" date="2018-12" db="EMBL/GenBank/DDBJ databases">
        <title>Complete genome of Litorilituus sediminis.</title>
        <authorList>
            <person name="Liu A."/>
            <person name="Rong J."/>
        </authorList>
    </citation>
    <scope>NUCLEOTIDE SEQUENCE [LARGE SCALE GENOMIC DNA]</scope>
    <source>
        <strain evidence="9 10">JCM 17549</strain>
    </source>
</reference>
<dbReference type="PANTHER" id="PTHR35529">
    <property type="entry name" value="MANGANESE EFFLUX PUMP MNTP-RELATED"/>
    <property type="match status" value="1"/>
</dbReference>
<dbReference type="HAMAP" id="MF_01521">
    <property type="entry name" value="MntP_pump"/>
    <property type="match status" value="1"/>
</dbReference>
<feature type="transmembrane region" description="Helical" evidence="8">
    <location>
        <begin position="163"/>
        <end position="180"/>
    </location>
</feature>
<keyword evidence="5 8" id="KW-0406">Ion transport</keyword>
<evidence type="ECO:0000256" key="7">
    <source>
        <dbReference type="ARBA" id="ARBA00023211"/>
    </source>
</evidence>
<evidence type="ECO:0000313" key="10">
    <source>
        <dbReference type="Proteomes" id="UP000290244"/>
    </source>
</evidence>
<gene>
    <name evidence="8" type="primary">mntP</name>
    <name evidence="9" type="ORF">EMK97_14905</name>
</gene>
<keyword evidence="10" id="KW-1185">Reference proteome</keyword>
<evidence type="ECO:0000256" key="5">
    <source>
        <dbReference type="ARBA" id="ARBA00023065"/>
    </source>
</evidence>
<dbReference type="InterPro" id="IPR003810">
    <property type="entry name" value="Mntp/YtaF"/>
</dbReference>
<sequence>MIDVIILALALSMDAFAVAIGLGSKRLKQTSSLAIITGIYFGIFQGAMPLVGYLAGKGLLGWLSHYTPWVAFILLTLIGAKMIYESMTTGIEQDITKISHKIMLMLAIATSVDAMAAGFSLNLLTVNVFIAAAIIAFTTFSASAIGVFIGAKSGTWLEHKAELLGGIVLIVIGLKLLLISS</sequence>
<dbReference type="InterPro" id="IPR022929">
    <property type="entry name" value="Put_MntP"/>
</dbReference>
<dbReference type="GO" id="GO:0005384">
    <property type="term" value="F:manganese ion transmembrane transporter activity"/>
    <property type="evidence" value="ECO:0007669"/>
    <property type="project" value="UniProtKB-UniRule"/>
</dbReference>
<feature type="transmembrane region" description="Helical" evidence="8">
    <location>
        <begin position="33"/>
        <end position="54"/>
    </location>
</feature>
<dbReference type="KEGG" id="lsd:EMK97_14905"/>
<evidence type="ECO:0000256" key="8">
    <source>
        <dbReference type="HAMAP-Rule" id="MF_01521"/>
    </source>
</evidence>
<keyword evidence="1 8" id="KW-0813">Transport</keyword>
<comment type="subcellular location">
    <subcellularLocation>
        <location evidence="8">Cell membrane</location>
        <topology evidence="8">Multi-pass membrane protein</topology>
    </subcellularLocation>
</comment>
<feature type="transmembrane region" description="Helical" evidence="8">
    <location>
        <begin position="6"/>
        <end position="24"/>
    </location>
</feature>
<keyword evidence="3 8" id="KW-0812">Transmembrane</keyword>
<comment type="similarity">
    <text evidence="8">Belongs to the MntP (TC 9.B.29) family.</text>
</comment>
<dbReference type="Proteomes" id="UP000290244">
    <property type="component" value="Chromosome"/>
</dbReference>